<accession>F9WV60</accession>
<evidence type="ECO:0000313" key="2">
    <source>
        <dbReference type="EMBL" id="CCD21465.1"/>
    </source>
</evidence>
<reference evidence="2 3" key="1">
    <citation type="journal article" date="2012" name="Proc. Natl. Acad. Sci. U.S.A.">
        <title>Antigenic diversity is generated by distinct evolutionary mechanisms in African trypanosome species.</title>
        <authorList>
            <person name="Jackson A.P."/>
            <person name="Berry A."/>
            <person name="Aslett M."/>
            <person name="Allison H.C."/>
            <person name="Burton P."/>
            <person name="Vavrova-Anderson J."/>
            <person name="Brown R."/>
            <person name="Browne H."/>
            <person name="Corton N."/>
            <person name="Hauser H."/>
            <person name="Gamble J."/>
            <person name="Gilderthorp R."/>
            <person name="Marcello L."/>
            <person name="McQuillan J."/>
            <person name="Otto T.D."/>
            <person name="Quail M.A."/>
            <person name="Sanders M.J."/>
            <person name="van Tonder A."/>
            <person name="Ginger M.L."/>
            <person name="Field M.C."/>
            <person name="Barry J.D."/>
            <person name="Hertz-Fowler C."/>
            <person name="Berriman M."/>
        </authorList>
    </citation>
    <scope>NUCLEOTIDE SEQUENCE</scope>
    <source>
        <strain evidence="2 3">Y486</strain>
    </source>
</reference>
<name>F9WV60_TRYVY</name>
<sequence>MRLSAPPRAYNHQKIASARPALLVTTDSQKNEKLKQKLIAAFSVARPLRITFFRAHQSRGLQQKKTAVQNEKMQNPCKIHVASKFGSRPAFLAVLPLSTPLRPSLPTPPFAHLTHPLASSQTPSASRMRSFSPRRFSSLRRCSTPRPSLTLPSTTLLPTSCRFSVSFIPLARADASLVRCAALHSTVLAAHDAATMSVASR</sequence>
<feature type="region of interest" description="Disordered" evidence="1">
    <location>
        <begin position="112"/>
        <end position="146"/>
    </location>
</feature>
<feature type="compositionally biased region" description="Low complexity" evidence="1">
    <location>
        <begin position="124"/>
        <end position="146"/>
    </location>
</feature>
<dbReference type="AlphaFoldDB" id="F9WV60"/>
<dbReference type="Proteomes" id="UP000009027">
    <property type="component" value="Unassembled WGS sequence"/>
</dbReference>
<dbReference type="EMBL" id="CAEX01007727">
    <property type="protein sequence ID" value="CCD21465.1"/>
    <property type="molecule type" value="Genomic_DNA"/>
</dbReference>
<keyword evidence="3" id="KW-1185">Reference proteome</keyword>
<protein>
    <submittedName>
        <fullName evidence="2">Uncharacterized protein</fullName>
    </submittedName>
</protein>
<evidence type="ECO:0000313" key="3">
    <source>
        <dbReference type="Proteomes" id="UP000009027"/>
    </source>
</evidence>
<proteinExistence type="predicted"/>
<organism evidence="2 3">
    <name type="scientific">Trypanosoma vivax (strain Y486)</name>
    <dbReference type="NCBI Taxonomy" id="1055687"/>
    <lineage>
        <taxon>Eukaryota</taxon>
        <taxon>Discoba</taxon>
        <taxon>Euglenozoa</taxon>
        <taxon>Kinetoplastea</taxon>
        <taxon>Metakinetoplastina</taxon>
        <taxon>Trypanosomatida</taxon>
        <taxon>Trypanosomatidae</taxon>
        <taxon>Trypanosoma</taxon>
        <taxon>Duttonella</taxon>
    </lineage>
</organism>
<evidence type="ECO:0000256" key="1">
    <source>
        <dbReference type="SAM" id="MobiDB-lite"/>
    </source>
</evidence>
<gene>
    <name evidence="2" type="ORF">TvY486_0043650</name>
</gene>
<dbReference type="VEuPathDB" id="TriTrypDB:TvY486_0043650"/>